<dbReference type="RefSeq" id="WP_346751801.1">
    <property type="nucleotide sequence ID" value="NZ_JAUJEA010000003.1"/>
</dbReference>
<keyword evidence="2" id="KW-1185">Reference proteome</keyword>
<comment type="caution">
    <text evidence="1">The sequence shown here is derived from an EMBL/GenBank/DDBJ whole genome shotgun (WGS) entry which is preliminary data.</text>
</comment>
<reference evidence="1" key="1">
    <citation type="submission" date="2023-06" db="EMBL/GenBank/DDBJ databases">
        <title>Genomic of Parafulvivirga corallium.</title>
        <authorList>
            <person name="Wang G."/>
        </authorList>
    </citation>
    <scope>NUCLEOTIDE SEQUENCE</scope>
    <source>
        <strain evidence="1">BMA10</strain>
    </source>
</reference>
<evidence type="ECO:0008006" key="3">
    <source>
        <dbReference type="Google" id="ProtNLM"/>
    </source>
</evidence>
<sequence>MKKTLILLIITAFGSVSLLGQEKKVERTFQARKGKKLDFNLKFARDIIIEGWSKNEVFFQAEVIINHGRNNDLHLLEFNNDPDRLNIESDFKKTDRDNFYFDCKGQHDEESYCTRINYKIKIPENANLSIESISGNIDVKQFSGALYAKTISGFVDLGWDQQRGADLSMKTVTGELYSDLEVNFTNRKKEAPMVGYNLRGLVAGGGNNIHLETISNDIFLRKN</sequence>
<evidence type="ECO:0000313" key="2">
    <source>
        <dbReference type="Proteomes" id="UP001172082"/>
    </source>
</evidence>
<evidence type="ECO:0000313" key="1">
    <source>
        <dbReference type="EMBL" id="MDN5201773.1"/>
    </source>
</evidence>
<dbReference type="EMBL" id="JAUJEA010000003">
    <property type="protein sequence ID" value="MDN5201773.1"/>
    <property type="molecule type" value="Genomic_DNA"/>
</dbReference>
<protein>
    <recommendedName>
        <fullName evidence="3">Adhesin domain-containing protein</fullName>
    </recommendedName>
</protein>
<proteinExistence type="predicted"/>
<name>A0ABT8KNH9_9BACT</name>
<accession>A0ABT8KNH9</accession>
<dbReference type="Proteomes" id="UP001172082">
    <property type="component" value="Unassembled WGS sequence"/>
</dbReference>
<gene>
    <name evidence="1" type="ORF">QQ008_10380</name>
</gene>
<organism evidence="1 2">
    <name type="scientific">Splendidivirga corallicola</name>
    <dbReference type="NCBI Taxonomy" id="3051826"/>
    <lineage>
        <taxon>Bacteria</taxon>
        <taxon>Pseudomonadati</taxon>
        <taxon>Bacteroidota</taxon>
        <taxon>Cytophagia</taxon>
        <taxon>Cytophagales</taxon>
        <taxon>Splendidivirgaceae</taxon>
        <taxon>Splendidivirga</taxon>
    </lineage>
</organism>